<dbReference type="PANTHER" id="PTHR39069:SF1">
    <property type="entry name" value="ECDYSONE-INDUCIBLE GENE E1, ISOFORM A"/>
    <property type="match status" value="1"/>
</dbReference>
<dbReference type="EMBL" id="JADBJN010000002">
    <property type="protein sequence ID" value="KAG5677852.1"/>
    <property type="molecule type" value="Genomic_DNA"/>
</dbReference>
<gene>
    <name evidence="5" type="ORF">PVAND_007572</name>
</gene>
<evidence type="ECO:0000256" key="2">
    <source>
        <dbReference type="PROSITE-ProRule" id="PRU00124"/>
    </source>
</evidence>
<dbReference type="Pfam" id="PF00057">
    <property type="entry name" value="Ldl_recept_a"/>
    <property type="match status" value="3"/>
</dbReference>
<proteinExistence type="predicted"/>
<evidence type="ECO:0000256" key="3">
    <source>
        <dbReference type="SAM" id="MobiDB-lite"/>
    </source>
</evidence>
<feature type="region of interest" description="Disordered" evidence="3">
    <location>
        <begin position="410"/>
        <end position="430"/>
    </location>
</feature>
<keyword evidence="6" id="KW-1185">Reference proteome</keyword>
<dbReference type="Pfam" id="PF01683">
    <property type="entry name" value="EB"/>
    <property type="match status" value="1"/>
</dbReference>
<dbReference type="CDD" id="cd00112">
    <property type="entry name" value="LDLa"/>
    <property type="match status" value="4"/>
</dbReference>
<dbReference type="Proteomes" id="UP001107558">
    <property type="component" value="Chromosome 2"/>
</dbReference>
<feature type="domain" description="EB" evidence="4">
    <location>
        <begin position="67"/>
        <end position="114"/>
    </location>
</feature>
<feature type="disulfide bond" evidence="2">
    <location>
        <begin position="796"/>
        <end position="811"/>
    </location>
</feature>
<feature type="disulfide bond" evidence="2">
    <location>
        <begin position="719"/>
        <end position="731"/>
    </location>
</feature>
<dbReference type="PROSITE" id="PS01209">
    <property type="entry name" value="LDLRA_1"/>
    <property type="match status" value="1"/>
</dbReference>
<evidence type="ECO:0000313" key="6">
    <source>
        <dbReference type="Proteomes" id="UP001107558"/>
    </source>
</evidence>
<dbReference type="SUPFAM" id="SSF57424">
    <property type="entry name" value="LDL receptor-like module"/>
    <property type="match status" value="4"/>
</dbReference>
<comment type="caution">
    <text evidence="5">The sequence shown here is derived from an EMBL/GenBank/DDBJ whole genome shotgun (WGS) entry which is preliminary data.</text>
</comment>
<protein>
    <recommendedName>
        <fullName evidence="4">EB domain-containing protein</fullName>
    </recommendedName>
</protein>
<dbReference type="InterPro" id="IPR036055">
    <property type="entry name" value="LDL_receptor-like_sf"/>
</dbReference>
<dbReference type="InterPro" id="IPR023415">
    <property type="entry name" value="LDLR_class-A_CS"/>
</dbReference>
<keyword evidence="1 2" id="KW-1015">Disulfide bond</keyword>
<evidence type="ECO:0000259" key="4">
    <source>
        <dbReference type="Pfam" id="PF01683"/>
    </source>
</evidence>
<dbReference type="PRINTS" id="PR00261">
    <property type="entry name" value="LDLRECEPTOR"/>
</dbReference>
<dbReference type="PROSITE" id="PS50068">
    <property type="entry name" value="LDLRA_2"/>
    <property type="match status" value="4"/>
</dbReference>
<feature type="disulfide bond" evidence="2">
    <location>
        <begin position="726"/>
        <end position="744"/>
    </location>
</feature>
<accession>A0A9J6C6Q4</accession>
<dbReference type="PANTHER" id="PTHR39069">
    <property type="entry name" value="ECDYSONE-INDUCIBLE GENE E1, ISOFORM A"/>
    <property type="match status" value="1"/>
</dbReference>
<organism evidence="5 6">
    <name type="scientific">Polypedilum vanderplanki</name>
    <name type="common">Sleeping chironomid midge</name>
    <dbReference type="NCBI Taxonomy" id="319348"/>
    <lineage>
        <taxon>Eukaryota</taxon>
        <taxon>Metazoa</taxon>
        <taxon>Ecdysozoa</taxon>
        <taxon>Arthropoda</taxon>
        <taxon>Hexapoda</taxon>
        <taxon>Insecta</taxon>
        <taxon>Pterygota</taxon>
        <taxon>Neoptera</taxon>
        <taxon>Endopterygota</taxon>
        <taxon>Diptera</taxon>
        <taxon>Nematocera</taxon>
        <taxon>Chironomoidea</taxon>
        <taxon>Chironomidae</taxon>
        <taxon>Chironominae</taxon>
        <taxon>Polypedilum</taxon>
        <taxon>Polypedilum</taxon>
    </lineage>
</organism>
<dbReference type="Gene3D" id="4.10.400.10">
    <property type="entry name" value="Low-density Lipoprotein Receptor"/>
    <property type="match status" value="4"/>
</dbReference>
<dbReference type="AlphaFoldDB" id="A0A9J6C6Q4"/>
<sequence length="856" mass="96011">MTVVKNSKKIILISSTLAEQTPQQTEYMVKLGMECHHDMDCSDHIRGSYCSLGGICECSPFYVMLNETVCLPSQLLGNDCIKDEQCSMRVANSGCLEGACRCTEGFLQFRKHTCLVPAQPGTVCYSNHHCRMWDQNSHCDFLIPNLFGRCQCSTPARLYGLNCMMEEEPEVETESNQVINSLSELIYPQINQESEKNAELNVANSVTEENEITSNLIIDTTEQHQFDHQHHHHSSETQGTTQAIEDENDDESYDYTNEHAELSGPIDIATEHQTLNKNNDDEENYEDNEIPDEHDDIDTEFIQHETEQLFQESDNLNQLQNLEENSITTTVPADDDSYETTAHVEEIENQSNTIIDSNLERVQDEKEERTTTTQLIEETTQTPEAEIMIDRESEEGSTTAAFVAVEMTTTEHQEVEKKKEQKQEKEERVEKNNNITTQIVNTEENGNLEESTTVNEDRANITPTEKIIENESSSSSSVATTIQQEQVNERINANEAEIEMSSIPNVTDLPIDATTQAILELSTRTSVMEPNAEISSTIANFIHDMNDVATTTFSSLVTGEIIKDTRQKTHRLDLDNLAVSLGLKCKNDNQCKLADENTYCNEQNVCECEAMKNSVLSTECSSQRRGCAEGTFQCRSSGVCISWFFVCDGRPDCSDASDEECTFSMTKDGSNVTSQCPPQSFKCHRSGKCVSKAALCDGKHQCPLGEDEENCDFRKTRRCPENTFPCRSGECLPEYEFCNAIISCRDGSDEPPHLCGSNIVVTNLFQRPSSAAQARGNRYCPVKCGNGRCRSSAIVCSGRDGCGDGTDEQNCSVCRCPVPSIELQQQTSETDYETKYKRIRKNRIGWFQLLKRLASA</sequence>
<comment type="caution">
    <text evidence="2">Lacks conserved residue(s) required for the propagation of feature annotation.</text>
</comment>
<feature type="disulfide bond" evidence="2">
    <location>
        <begin position="784"/>
        <end position="802"/>
    </location>
</feature>
<reference evidence="5" key="1">
    <citation type="submission" date="2021-03" db="EMBL/GenBank/DDBJ databases">
        <title>Chromosome level genome of the anhydrobiotic midge Polypedilum vanderplanki.</title>
        <authorList>
            <person name="Yoshida Y."/>
            <person name="Kikawada T."/>
            <person name="Gusev O."/>
        </authorList>
    </citation>
    <scope>NUCLEOTIDE SEQUENCE</scope>
    <source>
        <strain evidence="5">NIAS01</strain>
        <tissue evidence="5">Whole body or cell culture</tissue>
    </source>
</reference>
<feature type="disulfide bond" evidence="2">
    <location>
        <begin position="696"/>
        <end position="711"/>
    </location>
</feature>
<dbReference type="InterPro" id="IPR006149">
    <property type="entry name" value="EB_dom"/>
</dbReference>
<evidence type="ECO:0000256" key="1">
    <source>
        <dbReference type="ARBA" id="ARBA00023157"/>
    </source>
</evidence>
<dbReference type="SMART" id="SM00192">
    <property type="entry name" value="LDLa"/>
    <property type="match status" value="4"/>
</dbReference>
<dbReference type="InterPro" id="IPR002172">
    <property type="entry name" value="LDrepeatLR_classA_rpt"/>
</dbReference>
<name>A0A9J6C6Q4_POLVA</name>
<dbReference type="OrthoDB" id="9991628at2759"/>
<evidence type="ECO:0000313" key="5">
    <source>
        <dbReference type="EMBL" id="KAG5677852.1"/>
    </source>
</evidence>